<dbReference type="Proteomes" id="UP000256478">
    <property type="component" value="Unassembled WGS sequence"/>
</dbReference>
<gene>
    <name evidence="1" type="ORF">DXX93_05435</name>
</gene>
<accession>A0A3E0TNC0</accession>
<evidence type="ECO:0000313" key="2">
    <source>
        <dbReference type="Proteomes" id="UP000256478"/>
    </source>
</evidence>
<reference evidence="1 2" key="1">
    <citation type="submission" date="2018-08" db="EMBL/GenBank/DDBJ databases">
        <title>Thalassotalea euphylliae genome.</title>
        <authorList>
            <person name="Summers S."/>
            <person name="Rice S.A."/>
            <person name="Freckelton M.L."/>
            <person name="Nedved B.T."/>
            <person name="Hadfield M.G."/>
        </authorList>
    </citation>
    <scope>NUCLEOTIDE SEQUENCE [LARGE SCALE GENOMIC DNA]</scope>
    <source>
        <strain evidence="1 2">H1</strain>
    </source>
</reference>
<comment type="caution">
    <text evidence="1">The sequence shown here is derived from an EMBL/GenBank/DDBJ whole genome shotgun (WGS) entry which is preliminary data.</text>
</comment>
<organism evidence="1 2">
    <name type="scientific">Thalassotalea euphylliae</name>
    <dbReference type="NCBI Taxonomy" id="1655234"/>
    <lineage>
        <taxon>Bacteria</taxon>
        <taxon>Pseudomonadati</taxon>
        <taxon>Pseudomonadota</taxon>
        <taxon>Gammaproteobacteria</taxon>
        <taxon>Alteromonadales</taxon>
        <taxon>Colwelliaceae</taxon>
        <taxon>Thalassotalea</taxon>
    </lineage>
</organism>
<dbReference type="AlphaFoldDB" id="A0A3E0TNC0"/>
<dbReference type="RefSeq" id="WP_116007190.1">
    <property type="nucleotide sequence ID" value="NZ_QUOU01000001.1"/>
</dbReference>
<dbReference type="EMBL" id="QUOU01000001">
    <property type="protein sequence ID" value="REL26069.1"/>
    <property type="molecule type" value="Genomic_DNA"/>
</dbReference>
<proteinExistence type="predicted"/>
<evidence type="ECO:0000313" key="1">
    <source>
        <dbReference type="EMBL" id="REL26069.1"/>
    </source>
</evidence>
<protein>
    <submittedName>
        <fullName evidence="1">Uncharacterized protein</fullName>
    </submittedName>
</protein>
<sequence length="96" mass="10583">MLVLGGSAESNHAENSSSFVKGKRYSFSLFTQNESLDEQLASIEEYMMKKGWDNIMIEEQSLLNEAEDVNHEVVAEAILAAKNDGMAGIVHHVPLS</sequence>
<dbReference type="OrthoDB" id="6227764at2"/>
<name>A0A3E0TNC0_9GAMM</name>